<organism evidence="2 3">
    <name type="scientific">Neptunomonas antarctica</name>
    <dbReference type="NCBI Taxonomy" id="619304"/>
    <lineage>
        <taxon>Bacteria</taxon>
        <taxon>Pseudomonadati</taxon>
        <taxon>Pseudomonadota</taxon>
        <taxon>Gammaproteobacteria</taxon>
        <taxon>Oceanospirillales</taxon>
        <taxon>Oceanospirillaceae</taxon>
        <taxon>Neptunomonas</taxon>
    </lineage>
</organism>
<dbReference type="Proteomes" id="UP000185999">
    <property type="component" value="Unassembled WGS sequence"/>
</dbReference>
<protein>
    <submittedName>
        <fullName evidence="2">PEP-CTERM protein-sorting domain-containing protein</fullName>
    </submittedName>
</protein>
<dbReference type="InterPro" id="IPR013424">
    <property type="entry name" value="Ice-binding_C"/>
</dbReference>
<dbReference type="Pfam" id="PF07589">
    <property type="entry name" value="PEP-CTERM"/>
    <property type="match status" value="1"/>
</dbReference>
<accession>A0A1N7L2R6</accession>
<name>A0A1N7L2R6_9GAMM</name>
<evidence type="ECO:0000313" key="3">
    <source>
        <dbReference type="Proteomes" id="UP000185999"/>
    </source>
</evidence>
<gene>
    <name evidence="2" type="ORF">SAMN05421760_103178</name>
</gene>
<dbReference type="EMBL" id="FTOE01000003">
    <property type="protein sequence ID" value="SIS68081.1"/>
    <property type="molecule type" value="Genomic_DNA"/>
</dbReference>
<dbReference type="AlphaFoldDB" id="A0A1N7L2R6"/>
<dbReference type="NCBIfam" id="TIGR02595">
    <property type="entry name" value="PEP_CTERM"/>
    <property type="match status" value="1"/>
</dbReference>
<proteinExistence type="predicted"/>
<keyword evidence="3" id="KW-1185">Reference proteome</keyword>
<evidence type="ECO:0000313" key="2">
    <source>
        <dbReference type="EMBL" id="SIS68081.1"/>
    </source>
</evidence>
<dbReference type="RefSeq" id="WP_054340529.1">
    <property type="nucleotide sequence ID" value="NZ_FTOE01000003.1"/>
</dbReference>
<reference evidence="3" key="1">
    <citation type="submission" date="2017-01" db="EMBL/GenBank/DDBJ databases">
        <authorList>
            <person name="Varghese N."/>
            <person name="Submissions S."/>
        </authorList>
    </citation>
    <scope>NUCLEOTIDE SEQUENCE [LARGE SCALE GENOMIC DNA]</scope>
    <source>
        <strain evidence="3">DSM 22306</strain>
    </source>
</reference>
<sequence>MIIFNKIRRTSRRFRSAMTANVLLLVTAVLFSAPAAAGAILSPSLTLSGTQVTGATNLSVDGGLYDVLFVEGTCASVYGTCSQSSFPFPYTHYTWPATGPVDTAKLATIAFANLFNATPDFDLLSIYGITSTSNQRISTPIYLPAAGYWVMAETWRLNTTNALGTGAMSQRAFAYDSTTDADRVLAVWSPAQSAAAPGIPEPGTLAIFSLGLLGLGLNRRQRKNP</sequence>
<evidence type="ECO:0000259" key="1">
    <source>
        <dbReference type="Pfam" id="PF07589"/>
    </source>
</evidence>
<feature type="domain" description="Ice-binding protein C-terminal" evidence="1">
    <location>
        <begin position="199"/>
        <end position="220"/>
    </location>
</feature>